<evidence type="ECO:0000313" key="1">
    <source>
        <dbReference type="EMBL" id="MBO2007220.1"/>
    </source>
</evidence>
<accession>A0A939NMK8</accession>
<sequence>MTDERFTCRDTFISSDYMLGRVGMTPRRLISASWAMAFTEQRPVREQVLALTETVRQGLDGTVSATDEQRQQSRP</sequence>
<name>A0A939NMK8_SERMA</name>
<organism evidence="1">
    <name type="scientific">Serratia marcescens</name>
    <dbReference type="NCBI Taxonomy" id="615"/>
    <lineage>
        <taxon>Bacteria</taxon>
        <taxon>Pseudomonadati</taxon>
        <taxon>Pseudomonadota</taxon>
        <taxon>Gammaproteobacteria</taxon>
        <taxon>Enterobacterales</taxon>
        <taxon>Yersiniaceae</taxon>
        <taxon>Serratia</taxon>
    </lineage>
</organism>
<gene>
    <name evidence="1" type="ORF">J4732_18765</name>
</gene>
<reference evidence="1" key="1">
    <citation type="submission" date="2021-03" db="EMBL/GenBank/DDBJ databases">
        <title>Molecular epidemiology and mechanisms of colistin and carbapenem resistance in Enterobacteriaceae from clinical isolates, the environment and porcine samples in Pretoria, South Africa.</title>
        <authorList>
            <person name="Bogoshi D."/>
            <person name="Mbelle N.M."/>
            <person name="Naidoo V."/>
            <person name="Osei Sekyere J."/>
        </authorList>
    </citation>
    <scope>NUCLEOTIDE SEQUENCE</scope>
    <source>
        <strain evidence="1">C080</strain>
    </source>
</reference>
<proteinExistence type="predicted"/>
<dbReference type="EMBL" id="JAGETR010000145">
    <property type="protein sequence ID" value="MBO2007220.1"/>
    <property type="molecule type" value="Genomic_DNA"/>
</dbReference>
<dbReference type="AlphaFoldDB" id="A0A939NMK8"/>
<comment type="caution">
    <text evidence="1">The sequence shown here is derived from an EMBL/GenBank/DDBJ whole genome shotgun (WGS) entry which is preliminary data.</text>
</comment>
<protein>
    <submittedName>
        <fullName evidence="1">Uncharacterized protein</fullName>
    </submittedName>
</protein>